<protein>
    <recommendedName>
        <fullName evidence="3">Lipoprotein</fullName>
    </recommendedName>
</protein>
<evidence type="ECO:0000313" key="1">
    <source>
        <dbReference type="EMBL" id="PJF01391.1"/>
    </source>
</evidence>
<gene>
    <name evidence="1" type="ORF">CUB97_09250</name>
</gene>
<proteinExistence type="predicted"/>
<dbReference type="EMBL" id="PGGD01000001">
    <property type="protein sequence ID" value="PJF01391.1"/>
    <property type="molecule type" value="Genomic_DNA"/>
</dbReference>
<dbReference type="PROSITE" id="PS51257">
    <property type="entry name" value="PROKAR_LIPOPROTEIN"/>
    <property type="match status" value="1"/>
</dbReference>
<reference evidence="1 2" key="1">
    <citation type="submission" date="2017-11" db="EMBL/GenBank/DDBJ databases">
        <title>Genome sequencing of Prevotella intermedia KCOM 1779.</title>
        <authorList>
            <person name="Kook J.-K."/>
            <person name="Park S.-N."/>
            <person name="Lim Y.K."/>
        </authorList>
    </citation>
    <scope>NUCLEOTIDE SEQUENCE [LARGE SCALE GENOMIC DNA]</scope>
    <source>
        <strain evidence="1 2">KCOM 1779</strain>
    </source>
</reference>
<dbReference type="RefSeq" id="WP_100190138.1">
    <property type="nucleotide sequence ID" value="NZ_PGGD01000001.1"/>
</dbReference>
<comment type="caution">
    <text evidence="1">The sequence shown here is derived from an EMBL/GenBank/DDBJ whole genome shotgun (WGS) entry which is preliminary data.</text>
</comment>
<dbReference type="AlphaFoldDB" id="A0A2M8MB19"/>
<dbReference type="Proteomes" id="UP000228641">
    <property type="component" value="Unassembled WGS sequence"/>
</dbReference>
<evidence type="ECO:0008006" key="3">
    <source>
        <dbReference type="Google" id="ProtNLM"/>
    </source>
</evidence>
<name>A0A2M8MB19_PREIN</name>
<sequence>MKIRVAIIAFGLLSLVSCHQRNGQNEVVAEPTPSQQKLLNAGWTVETPAEDLTEEYGIQPIYGIQDNYFDIAMGSGCNVAVKIMDLRTDKCIRYVYGAENSTTTVQEIPQGVYYLKLAYGYDWMEYEKDNVKIGKFTRNVSYERSQDTFDFGVKNSRDEVNYRLEINVVESKLENNFLATPINEDEFMK</sequence>
<accession>A0A2M8MB19</accession>
<organism evidence="1 2">
    <name type="scientific">Prevotella intermedia</name>
    <dbReference type="NCBI Taxonomy" id="28131"/>
    <lineage>
        <taxon>Bacteria</taxon>
        <taxon>Pseudomonadati</taxon>
        <taxon>Bacteroidota</taxon>
        <taxon>Bacteroidia</taxon>
        <taxon>Bacteroidales</taxon>
        <taxon>Prevotellaceae</taxon>
        <taxon>Prevotella</taxon>
    </lineage>
</organism>
<evidence type="ECO:0000313" key="2">
    <source>
        <dbReference type="Proteomes" id="UP000228641"/>
    </source>
</evidence>